<dbReference type="Gene3D" id="2.60.40.1120">
    <property type="entry name" value="Carboxypeptidase-like, regulatory domain"/>
    <property type="match status" value="4"/>
</dbReference>
<proteinExistence type="predicted"/>
<feature type="domain" description="Fibronectin type-III" evidence="4">
    <location>
        <begin position="593"/>
        <end position="681"/>
    </location>
</feature>
<dbReference type="InterPro" id="IPR036365">
    <property type="entry name" value="PGBD-like_sf"/>
</dbReference>
<dbReference type="PROSITE" id="PS50853">
    <property type="entry name" value="FN3"/>
    <property type="match status" value="1"/>
</dbReference>
<protein>
    <recommendedName>
        <fullName evidence="4">Fibronectin type-III domain-containing protein</fullName>
    </recommendedName>
</protein>
<dbReference type="InterPro" id="IPR036366">
    <property type="entry name" value="PGBDSf"/>
</dbReference>
<dbReference type="EMBL" id="MHQI01000041">
    <property type="protein sequence ID" value="OGZ99368.1"/>
    <property type="molecule type" value="Genomic_DNA"/>
</dbReference>
<reference evidence="5 6" key="1">
    <citation type="journal article" date="2016" name="Nat. Commun.">
        <title>Thousands of microbial genomes shed light on interconnected biogeochemical processes in an aquifer system.</title>
        <authorList>
            <person name="Anantharaman K."/>
            <person name="Brown C.T."/>
            <person name="Hug L.A."/>
            <person name="Sharon I."/>
            <person name="Castelle C.J."/>
            <person name="Probst A.J."/>
            <person name="Thomas B.C."/>
            <person name="Singh A."/>
            <person name="Wilkins M.J."/>
            <person name="Karaoz U."/>
            <person name="Brodie E.L."/>
            <person name="Williams K.H."/>
            <person name="Hubbard S.S."/>
            <person name="Banfield J.F."/>
        </authorList>
    </citation>
    <scope>NUCLEOTIDE SEQUENCE [LARGE SCALE GENOMIC DNA]</scope>
</reference>
<dbReference type="InterPro" id="IPR032812">
    <property type="entry name" value="SbsA_Ig"/>
</dbReference>
<dbReference type="Pfam" id="PF01471">
    <property type="entry name" value="PG_binding_1"/>
    <property type="match status" value="1"/>
</dbReference>
<dbReference type="InterPro" id="IPR014755">
    <property type="entry name" value="Cu-Rt/internalin_Ig-like"/>
</dbReference>
<dbReference type="SMART" id="SM00060">
    <property type="entry name" value="FN3"/>
    <property type="match status" value="3"/>
</dbReference>
<dbReference type="Gene3D" id="2.60.40.10">
    <property type="entry name" value="Immunoglobulins"/>
    <property type="match status" value="2"/>
</dbReference>
<dbReference type="Proteomes" id="UP000179023">
    <property type="component" value="Unassembled WGS sequence"/>
</dbReference>
<evidence type="ECO:0000256" key="3">
    <source>
        <dbReference type="SAM" id="SignalP"/>
    </source>
</evidence>
<sequence>MILAVGIITIAFFVLAVPSAQAAPLTPLEARPLTGLTLSEQHQVAALAFRLETVKTLLDMFARSIFRGASAQTSSCPGSLITLLGDGCHQMYTDSSGNSIYCNGAMTLSAKSGDTTTTSGCASSGSTSYSSTSACNYNGICDSGESSGSCSSDCGGYSSSNCSTPSNCFDQSICSSSGWYWYNGGCWSSPQSGGGTSSTSSCSSSLVALLGTGCHYMYSNSSGQAIYCDGPMKISAKEGDTATIPGCISSVSGTGGGTYSSCTAALTALLGDGCHYMYSDSSGNPVYCDGPMSKSAKTGDTATTASCTSSAGTGGGTYSSCTVALTALLGTGCHYMYSNSSGQAIYCDGPMTKSAKSGDTTAASGCSSYGGGGSIVSPVTPKTPTNLTARVDGGNVILQWTDNSTNEDEDRIWSKSPGGSLTALVNVGYVAGGSGTYTHVGGVSGTEYLIKACSYTVGCSQDSNPAVAGGVGGGGACSTNTSQSACAGVSTCYWYSGTGYGYCDSAPGTVYAGNSSSCPGFSYSRWDTSNQRYCQLTKATACQYTYPDYVDPLKYSSTNCPAGTVARCGDGVCASSESYASCATDCRLPTIPIISNVAVSDVTSNSAAITWITDRPANSKIEYWITTITGDFKSDPAYVSNHTVTLTGLNASTTYTYNVVSQDANYYVGYAYSKKFATLPVAIIAQCSDGRDNDADGSIDYPSDQSCYGPEDNDEQYPLPGTATSTATSTVSVSMTCDSGLIALLGTGCHQMYTDTGGSAIYCDGPMAKSAKKGDTIVKNGCSSPSGTTITYVPPSVSCSSSLVALLGDGCHQMSTDSSGNPVFCDGPMTKSAKQGDTATVLGCSTYGGETATTTPIYTPTTSQCPSGYHYMGGGGGGGYGGGAGGSAGSYCMADSGFALCQPLGGGATYTCPGNATTTTATSTVAGDITPPYVDYSLSYPKSGDSNVLVNTKITVKFNEEVASSSFGTNQFFNLSEGSYVSTVVGLTSSSQGTFNIFSDGFEFVPASPLKAGVSYTWRIFPGIKDKAGNSSFGEPSASFTTAFGVSAGAGSVTGQVTDGSGNPVSGANVGLANSSYTFWRNTETAATGMYGFSGIPVGSYRLTLYPPSSKTSLISPSDVSVIVEKDKETKRDLAFLASVKTVSGTVKHSAGGAVTDARVGVYRQDGPGWSETETNSTGFYTLSVSGGTWQVSVYPKDYAKTAWIYDQAPVTVTFASDSKPETKTADLKVSLQNSKVTGKIVKPDGTAPKTYEVSVNLNSPGRGYPAALAADGSFSVSVSSGSYDLYVWSSDQNLKAPSLTVAVLENETKDVGTIRLAKPLEKITGRVLDESGTPIGGVSVNAYQTQGGGYSYGKTDAVGNYEISVGPGFWTVSVSGDSSGNVTSLDPPKEIEIKIGGTTIYNIRVALRDATIQGLIKDSAGNVVDDFYGSMYVEGTDRYGGGLGGSIDKGVFTLRVPGGTHKLVLSLSSYSGWTSAGAVTVTVVKGGTAQAVLTVKKNTSAITGSVLDSQGKVITGVSLRILASGEDGAWQDASVDSASGAFTLKVSAGTWFLKASSYGGGGGTVSGGGYFWKGEEIKVEVPEGKTVTQNLTLLSSNATIEGTVLKPDGLPMPNVWVSIDSRSTGSFTEVFLGVASFREFNFSIGAQTDTAGQFSVIVPAGTYFVHVYVPPQKGLINPEEQKVTVETGKIAEVAVSFRSPDALIRGTVLLESTPAEAFVAAWSEKGGYAETKSGSDGKYSLRVNRSDVWHAYAKKEYQGVFYKSSESTLSIVSEGAEVSQDLVLLSDRILPKPISTAVVADKPSTVALEDGATVAVPANSVASSGGATITIKPDAETPKQGNHDVVGIGYEVSIFDDKGQAVSNLNTAVTVSIPYDPEELKKKELTPKDLKIAFWDEKAGVWKELPVSIVNEEEHTVSAAVDHLTRFAIVAAADIVPPAAPTAVTGLALGEGKIKLLWTNPVKDFSHAKVYRSDKKGVTGEVRAAEVFGAEFTDDGGAQDGVFYQYTVRAVDPAGNESGNTDQISVLAKGTSAPKKMVLSVGKKEAVVSLVQKKAPLSAAPYAIPSAAVSGVLSRNMQQGVSGNDVKILQQFLADNGFYPERMLSGFFGLLTGQAVIRFQEKYASEVLAPAGLSKGNGFVGPGTRKKINELLGAVSFPIPLLESSEQKLPFGQGVKLGILNNLIQGSSGDEVKILQELLIKERVYPEGLITGFFGELTKQSVIRFQEKYAAEILAPVGMTQGSGYFGASSRAKANALLGK</sequence>
<feature type="region of interest" description="Disordered" evidence="2">
    <location>
        <begin position="694"/>
        <end position="722"/>
    </location>
</feature>
<dbReference type="CDD" id="cd00063">
    <property type="entry name" value="FN3"/>
    <property type="match status" value="1"/>
</dbReference>
<dbReference type="InterPro" id="IPR002477">
    <property type="entry name" value="Peptidoglycan-bd-like"/>
</dbReference>
<dbReference type="InterPro" id="IPR013783">
    <property type="entry name" value="Ig-like_fold"/>
</dbReference>
<dbReference type="Gene3D" id="1.10.101.10">
    <property type="entry name" value="PGBD-like superfamily/PGBD"/>
    <property type="match status" value="2"/>
</dbReference>
<accession>A0A1G2KLX1</accession>
<dbReference type="Pfam" id="PF13205">
    <property type="entry name" value="Big_5"/>
    <property type="match status" value="1"/>
</dbReference>
<evidence type="ECO:0000313" key="6">
    <source>
        <dbReference type="Proteomes" id="UP000179023"/>
    </source>
</evidence>
<evidence type="ECO:0000256" key="1">
    <source>
        <dbReference type="ARBA" id="ARBA00022729"/>
    </source>
</evidence>
<dbReference type="InterPro" id="IPR013784">
    <property type="entry name" value="Carb-bd-like_fold"/>
</dbReference>
<name>A0A1G2KLX1_9BACT</name>
<dbReference type="InterPro" id="IPR008969">
    <property type="entry name" value="CarboxyPept-like_regulatory"/>
</dbReference>
<evidence type="ECO:0000259" key="4">
    <source>
        <dbReference type="PROSITE" id="PS50853"/>
    </source>
</evidence>
<dbReference type="InterPro" id="IPR003961">
    <property type="entry name" value="FN3_dom"/>
</dbReference>
<evidence type="ECO:0000256" key="2">
    <source>
        <dbReference type="SAM" id="MobiDB-lite"/>
    </source>
</evidence>
<feature type="signal peptide" evidence="3">
    <location>
        <begin position="1"/>
        <end position="22"/>
    </location>
</feature>
<evidence type="ECO:0000313" key="5">
    <source>
        <dbReference type="EMBL" id="OGZ99368.1"/>
    </source>
</evidence>
<dbReference type="Pfam" id="PF13620">
    <property type="entry name" value="CarboxypepD_reg"/>
    <property type="match status" value="2"/>
</dbReference>
<dbReference type="SUPFAM" id="SSF49464">
    <property type="entry name" value="Carboxypeptidase regulatory domain-like"/>
    <property type="match status" value="2"/>
</dbReference>
<keyword evidence="1 3" id="KW-0732">Signal</keyword>
<gene>
    <name evidence="5" type="ORF">A3C07_03290</name>
</gene>
<comment type="caution">
    <text evidence="5">The sequence shown here is derived from an EMBL/GenBank/DDBJ whole genome shotgun (WGS) entry which is preliminary data.</text>
</comment>
<dbReference type="InterPro" id="IPR036116">
    <property type="entry name" value="FN3_sf"/>
</dbReference>
<dbReference type="SUPFAM" id="SSF49452">
    <property type="entry name" value="Starch-binding domain-like"/>
    <property type="match status" value="2"/>
</dbReference>
<feature type="chain" id="PRO_5009583407" description="Fibronectin type-III domain-containing protein" evidence="3">
    <location>
        <begin position="23"/>
        <end position="2261"/>
    </location>
</feature>
<dbReference type="SUPFAM" id="SSF49265">
    <property type="entry name" value="Fibronectin type III"/>
    <property type="match status" value="1"/>
</dbReference>
<organism evidence="5 6">
    <name type="scientific">Candidatus Sungbacteria bacterium RIFCSPHIGHO2_02_FULL_47_11</name>
    <dbReference type="NCBI Taxonomy" id="1802270"/>
    <lineage>
        <taxon>Bacteria</taxon>
        <taxon>Candidatus Sungiibacteriota</taxon>
    </lineage>
</organism>
<dbReference type="Gene3D" id="2.60.40.1220">
    <property type="match status" value="1"/>
</dbReference>
<dbReference type="SUPFAM" id="SSF47090">
    <property type="entry name" value="PGBD-like"/>
    <property type="match status" value="2"/>
</dbReference>
<dbReference type="STRING" id="1802270.A3C07_03290"/>
<dbReference type="GO" id="GO:0030246">
    <property type="term" value="F:carbohydrate binding"/>
    <property type="evidence" value="ECO:0007669"/>
    <property type="project" value="InterPro"/>
</dbReference>